<evidence type="ECO:0000256" key="4">
    <source>
        <dbReference type="SAM" id="SignalP"/>
    </source>
</evidence>
<dbReference type="Gene3D" id="3.10.105.10">
    <property type="entry name" value="Dipeptide-binding Protein, Domain 3"/>
    <property type="match status" value="1"/>
</dbReference>
<evidence type="ECO:0000256" key="2">
    <source>
        <dbReference type="ARBA" id="ARBA00022448"/>
    </source>
</evidence>
<keyword evidence="3 4" id="KW-0732">Signal</keyword>
<dbReference type="Pfam" id="PF00496">
    <property type="entry name" value="SBP_bac_5"/>
    <property type="match status" value="1"/>
</dbReference>
<feature type="signal peptide" evidence="4">
    <location>
        <begin position="1"/>
        <end position="24"/>
    </location>
</feature>
<evidence type="ECO:0000313" key="6">
    <source>
        <dbReference type="EMBL" id="GAA4329493.1"/>
    </source>
</evidence>
<name>A0ABP8GT20_9BURK</name>
<dbReference type="PANTHER" id="PTHR30290">
    <property type="entry name" value="PERIPLASMIC BINDING COMPONENT OF ABC TRANSPORTER"/>
    <property type="match status" value="1"/>
</dbReference>
<evidence type="ECO:0000313" key="7">
    <source>
        <dbReference type="Proteomes" id="UP001500975"/>
    </source>
</evidence>
<organism evidence="6 7">
    <name type="scientific">Variovorax defluvii</name>
    <dbReference type="NCBI Taxonomy" id="913761"/>
    <lineage>
        <taxon>Bacteria</taxon>
        <taxon>Pseudomonadati</taxon>
        <taxon>Pseudomonadota</taxon>
        <taxon>Betaproteobacteria</taxon>
        <taxon>Burkholderiales</taxon>
        <taxon>Comamonadaceae</taxon>
        <taxon>Variovorax</taxon>
    </lineage>
</organism>
<dbReference type="SUPFAM" id="SSF53850">
    <property type="entry name" value="Periplasmic binding protein-like II"/>
    <property type="match status" value="1"/>
</dbReference>
<comment type="similarity">
    <text evidence="1">Belongs to the bacterial solute-binding protein 5 family.</text>
</comment>
<keyword evidence="2" id="KW-0813">Transport</keyword>
<evidence type="ECO:0000256" key="3">
    <source>
        <dbReference type="ARBA" id="ARBA00022729"/>
    </source>
</evidence>
<dbReference type="Proteomes" id="UP001500975">
    <property type="component" value="Unassembled WGS sequence"/>
</dbReference>
<dbReference type="Gene3D" id="3.40.190.10">
    <property type="entry name" value="Periplasmic binding protein-like II"/>
    <property type="match status" value="1"/>
</dbReference>
<dbReference type="RefSeq" id="WP_345535345.1">
    <property type="nucleotide sequence ID" value="NZ_BAABGJ010000001.1"/>
</dbReference>
<dbReference type="CDD" id="cd08498">
    <property type="entry name" value="PBP2_NikA_DppA_OppA_like_2"/>
    <property type="match status" value="1"/>
</dbReference>
<evidence type="ECO:0000259" key="5">
    <source>
        <dbReference type="Pfam" id="PF00496"/>
    </source>
</evidence>
<dbReference type="EMBL" id="BAABGJ010000001">
    <property type="protein sequence ID" value="GAA4329493.1"/>
    <property type="molecule type" value="Genomic_DNA"/>
</dbReference>
<dbReference type="InterPro" id="IPR000914">
    <property type="entry name" value="SBP_5_dom"/>
</dbReference>
<dbReference type="PIRSF" id="PIRSF002741">
    <property type="entry name" value="MppA"/>
    <property type="match status" value="1"/>
</dbReference>
<sequence>MALTRALIPVAITVSALTTPVLHAKTFKWSSASDIPTLDIHSQNNALGNGVHAAVYDSLVYYNSKTFKPEAQLATSWKNISPTQVRFTLRSGVKFSDGSALTAEDVVYSLQRAMAKTSNYAVYTQGIDKVVKVDDSNIDILMKGPNPVLLNQLTELRIMSKAWAEKNKSVEPKDIKTPEESYAHRNAMGTGPYMVKEWQPDQRLVLVKNPYYWGKPESNVTEIVYTPIKQEATRAAALLSGEVDFVLDPSPQDLGRLRQSGSLKVIDGIENRTIFFGMDQFRDELPGSNIKGKNPLKDQRVRKALYQAIDIASINRVTMRGLSQPTGALVAPQVNGWTEGVHKRHPYDPEAAKKLLADAGYPSGFEVDFACPNNRYINDEETCQAVTAMWARVGVKAKLRTLPLVTYFPMIQRYEASIYMLGWGVPTFDALYSLQSLTRSVGTGGDGNYNVGRYSNPKMDQIVDRAKTETDIPVRDRLLTEALQLQNDDVSHIPLHNQIIPWAMKKNIEVVHRADNRLDWRLVKVN</sequence>
<keyword evidence="7" id="KW-1185">Reference proteome</keyword>
<dbReference type="PANTHER" id="PTHR30290:SF9">
    <property type="entry name" value="OLIGOPEPTIDE-BINDING PROTEIN APPA"/>
    <property type="match status" value="1"/>
</dbReference>
<dbReference type="Gene3D" id="3.90.76.10">
    <property type="entry name" value="Dipeptide-binding Protein, Domain 1"/>
    <property type="match status" value="1"/>
</dbReference>
<feature type="domain" description="Solute-binding protein family 5" evidence="5">
    <location>
        <begin position="68"/>
        <end position="442"/>
    </location>
</feature>
<feature type="chain" id="PRO_5046690574" evidence="4">
    <location>
        <begin position="25"/>
        <end position="526"/>
    </location>
</feature>
<comment type="caution">
    <text evidence="6">The sequence shown here is derived from an EMBL/GenBank/DDBJ whole genome shotgun (WGS) entry which is preliminary data.</text>
</comment>
<accession>A0ABP8GT20</accession>
<proteinExistence type="inferred from homology"/>
<protein>
    <submittedName>
        <fullName evidence="6">ABC transporter substrate-binding protein</fullName>
    </submittedName>
</protein>
<dbReference type="InterPro" id="IPR039424">
    <property type="entry name" value="SBP_5"/>
</dbReference>
<gene>
    <name evidence="6" type="ORF">GCM10023165_02460</name>
</gene>
<dbReference type="InterPro" id="IPR030678">
    <property type="entry name" value="Peptide/Ni-bd"/>
</dbReference>
<reference evidence="7" key="1">
    <citation type="journal article" date="2019" name="Int. J. Syst. Evol. Microbiol.">
        <title>The Global Catalogue of Microorganisms (GCM) 10K type strain sequencing project: providing services to taxonomists for standard genome sequencing and annotation.</title>
        <authorList>
            <consortium name="The Broad Institute Genomics Platform"/>
            <consortium name="The Broad Institute Genome Sequencing Center for Infectious Disease"/>
            <person name="Wu L."/>
            <person name="Ma J."/>
        </authorList>
    </citation>
    <scope>NUCLEOTIDE SEQUENCE [LARGE SCALE GENOMIC DNA]</scope>
    <source>
        <strain evidence="7">JCM 17804</strain>
    </source>
</reference>
<evidence type="ECO:0000256" key="1">
    <source>
        <dbReference type="ARBA" id="ARBA00005695"/>
    </source>
</evidence>